<evidence type="ECO:0000256" key="5">
    <source>
        <dbReference type="ARBA" id="ARBA00023277"/>
    </source>
</evidence>
<reference evidence="11 12" key="1">
    <citation type="submission" date="2020-08" db="EMBL/GenBank/DDBJ databases">
        <title>Genome public.</title>
        <authorList>
            <person name="Liu C."/>
            <person name="Sun Q."/>
        </authorList>
    </citation>
    <scope>NUCLEOTIDE SEQUENCE [LARGE SCALE GENOMIC DNA]</scope>
    <source>
        <strain evidence="11 12">M29</strain>
    </source>
</reference>
<comment type="caution">
    <text evidence="11">The sequence shown here is derived from an EMBL/GenBank/DDBJ whole genome shotgun (WGS) entry which is preliminary data.</text>
</comment>
<dbReference type="SUPFAM" id="SSF51445">
    <property type="entry name" value="(Trans)glycosidases"/>
    <property type="match status" value="1"/>
</dbReference>
<comment type="catalytic activity">
    <reaction evidence="1">
        <text>Endohydrolysis of (1-&gt;4)-beta-D-glucosidic linkages in cellulose, lichenin and cereal beta-D-glucans.</text>
        <dbReference type="EC" id="3.2.1.4"/>
    </reaction>
</comment>
<keyword evidence="3 8" id="KW-0378">Hydrolase</keyword>
<dbReference type="Pfam" id="PF00150">
    <property type="entry name" value="Cellulase"/>
    <property type="match status" value="1"/>
</dbReference>
<dbReference type="InterPro" id="IPR018087">
    <property type="entry name" value="Glyco_hydro_5_CS"/>
</dbReference>
<name>A0ABR7IIF7_9FIRM</name>
<dbReference type="GO" id="GO:0016787">
    <property type="term" value="F:hydrolase activity"/>
    <property type="evidence" value="ECO:0007669"/>
    <property type="project" value="UniProtKB-KW"/>
</dbReference>
<gene>
    <name evidence="11" type="ORF">H8Z82_08665</name>
</gene>
<keyword evidence="6 8" id="KW-0326">Glycosidase</keyword>
<dbReference type="EMBL" id="JACOQG010000011">
    <property type="protein sequence ID" value="MBC5779735.1"/>
    <property type="molecule type" value="Genomic_DNA"/>
</dbReference>
<proteinExistence type="inferred from homology"/>
<evidence type="ECO:0000259" key="10">
    <source>
        <dbReference type="Pfam" id="PF00150"/>
    </source>
</evidence>
<evidence type="ECO:0000256" key="1">
    <source>
        <dbReference type="ARBA" id="ARBA00000966"/>
    </source>
</evidence>
<dbReference type="InterPro" id="IPR001547">
    <property type="entry name" value="Glyco_hydro_5"/>
</dbReference>
<comment type="similarity">
    <text evidence="8">Belongs to the glycosyl hydrolase 5 (cellulase A) family.</text>
</comment>
<evidence type="ECO:0000256" key="6">
    <source>
        <dbReference type="ARBA" id="ARBA00023295"/>
    </source>
</evidence>
<evidence type="ECO:0000256" key="8">
    <source>
        <dbReference type="RuleBase" id="RU361153"/>
    </source>
</evidence>
<dbReference type="PANTHER" id="PTHR34142">
    <property type="entry name" value="ENDO-BETA-1,4-GLUCANASE A"/>
    <property type="match status" value="1"/>
</dbReference>
<sequence>MKKNKTIRMLRILCAMLCCIYLVGTLPVANVSAASTPVKKNGRLSVKGTRLVNSQGRAVVLKGVSTHGINWFPQYVNKAAFKTLRDSWGVNCIRLAMYTEEYNGYCSGGNQAELRKLINNGVKYATELGMYVIIDWHILSDGNPVKNKKQAMSFFKYMAKKYKNQNNIFYEICNEPNGGTSWNMIKSYASSVIKTIRKYDKKNIILVGTPTWSQDVDVAADSPIKGYSNIMYTFHFYTATHGDSYRQKVQAAIQKGLPVFVSEFGISESSGNGRIDKNEANKWMQFLKKNKISYVCWSLCNKNESCSLLKSSCNRTGNFKKSDLSQAGLWYKSVK</sequence>
<feature type="domain" description="Glycoside hydrolase family 5" evidence="10">
    <location>
        <begin position="52"/>
        <end position="303"/>
    </location>
</feature>
<dbReference type="PANTHER" id="PTHR34142:SF1">
    <property type="entry name" value="GLYCOSIDE HYDROLASE FAMILY 5 DOMAIN-CONTAINING PROTEIN"/>
    <property type="match status" value="1"/>
</dbReference>
<evidence type="ECO:0000256" key="3">
    <source>
        <dbReference type="ARBA" id="ARBA00022801"/>
    </source>
</evidence>
<evidence type="ECO:0000313" key="11">
    <source>
        <dbReference type="EMBL" id="MBC5779735.1"/>
    </source>
</evidence>
<evidence type="ECO:0000256" key="2">
    <source>
        <dbReference type="ARBA" id="ARBA00012601"/>
    </source>
</evidence>
<accession>A0ABR7IIF7</accession>
<dbReference type="Proteomes" id="UP000649826">
    <property type="component" value="Unassembled WGS sequence"/>
</dbReference>
<evidence type="ECO:0000256" key="4">
    <source>
        <dbReference type="ARBA" id="ARBA00023001"/>
    </source>
</evidence>
<keyword evidence="12" id="KW-1185">Reference proteome</keyword>
<dbReference type="InterPro" id="IPR017853">
    <property type="entry name" value="GH"/>
</dbReference>
<evidence type="ECO:0000256" key="9">
    <source>
        <dbReference type="SAM" id="SignalP"/>
    </source>
</evidence>
<dbReference type="RefSeq" id="WP_186994899.1">
    <property type="nucleotide sequence ID" value="NZ_JACOQG010000011.1"/>
</dbReference>
<evidence type="ECO:0000313" key="12">
    <source>
        <dbReference type="Proteomes" id="UP000649826"/>
    </source>
</evidence>
<feature type="signal peptide" evidence="9">
    <location>
        <begin position="1"/>
        <end position="33"/>
    </location>
</feature>
<keyword evidence="5" id="KW-0119">Carbohydrate metabolism</keyword>
<dbReference type="Gene3D" id="3.20.20.80">
    <property type="entry name" value="Glycosidases"/>
    <property type="match status" value="1"/>
</dbReference>
<protein>
    <recommendedName>
        <fullName evidence="2">cellulase</fullName>
        <ecNumber evidence="2">3.2.1.4</ecNumber>
    </recommendedName>
</protein>
<feature type="chain" id="PRO_5045596629" description="cellulase" evidence="9">
    <location>
        <begin position="34"/>
        <end position="335"/>
    </location>
</feature>
<keyword evidence="7" id="KW-0624">Polysaccharide degradation</keyword>
<organism evidence="11 12">
    <name type="scientific">Blautia difficilis</name>
    <dbReference type="NCBI Taxonomy" id="2763027"/>
    <lineage>
        <taxon>Bacteria</taxon>
        <taxon>Bacillati</taxon>
        <taxon>Bacillota</taxon>
        <taxon>Clostridia</taxon>
        <taxon>Lachnospirales</taxon>
        <taxon>Lachnospiraceae</taxon>
        <taxon>Blautia</taxon>
    </lineage>
</organism>
<dbReference type="PROSITE" id="PS00659">
    <property type="entry name" value="GLYCOSYL_HYDROL_F5"/>
    <property type="match status" value="1"/>
</dbReference>
<keyword evidence="9" id="KW-0732">Signal</keyword>
<keyword evidence="4" id="KW-0136">Cellulose degradation</keyword>
<dbReference type="EC" id="3.2.1.4" evidence="2"/>
<evidence type="ECO:0000256" key="7">
    <source>
        <dbReference type="ARBA" id="ARBA00023326"/>
    </source>
</evidence>